<evidence type="ECO:0000313" key="4">
    <source>
        <dbReference type="Proteomes" id="UP000063063"/>
    </source>
</evidence>
<dbReference type="AlphaFoldDB" id="A0A088RWI2"/>
<dbReference type="EMBL" id="CP009399">
    <property type="protein sequence ID" value="AIO00384.1"/>
    <property type="molecule type" value="Genomic_DNA"/>
</dbReference>
<feature type="chain" id="PRO_5001839090" description="Transmembrane protein" evidence="2">
    <location>
        <begin position="31"/>
        <end position="370"/>
    </location>
</feature>
<dbReference type="GeneID" id="22577211"/>
<dbReference type="KEGG" id="lpan:LPMP_301580"/>
<dbReference type="VEuPathDB" id="TriTrypDB:LPAL13_000021000"/>
<keyword evidence="4" id="KW-1185">Reference proteome</keyword>
<proteinExistence type="predicted"/>
<protein>
    <recommendedName>
        <fullName evidence="5">Transmembrane protein</fullName>
    </recommendedName>
</protein>
<evidence type="ECO:0008006" key="5">
    <source>
        <dbReference type="Google" id="ProtNLM"/>
    </source>
</evidence>
<dbReference type="OrthoDB" id="272671at2759"/>
<evidence type="ECO:0000256" key="1">
    <source>
        <dbReference type="SAM" id="Phobius"/>
    </source>
</evidence>
<dbReference type="eggNOG" id="ENOG502S624">
    <property type="taxonomic scope" value="Eukaryota"/>
</dbReference>
<name>A0A088RWI2_LEIPA</name>
<keyword evidence="1" id="KW-0812">Transmembrane</keyword>
<dbReference type="Proteomes" id="UP000063063">
    <property type="component" value="Chromosome 30"/>
</dbReference>
<sequence>MFCCPTVRAVTPAFFAAVLCIWALATPSAAGKAAPFKNGEFSAPLFEQFFAQPFQVSVMTQSYGVFNATLRMHASLNFPERVLGELIPIGDPKLNSQRQTLLPHFQRARDVEDEKLSHLPFSMAAGLGSAKSPRKGGADESGSREFAVPGIKERPSLLMVDLHLQHSDAMQGTASVFYLPAELMALRALREGMREGSMPPSATVAFEFRPEVEHMTGNPLSDVNALAHVSHAIVTMGGQGNAHKSSSAVSEEGDKASGVATGQGAIIFRWITEHEFSAHMVIPIANKAGTTSMRMERVWVYGYTTPSRSVFDRKQPELPWYNKYMMIGAGLLGFVVQVISGIAEGKRRTQEAVKLEAQLLEQERRSTKKK</sequence>
<evidence type="ECO:0000256" key="2">
    <source>
        <dbReference type="SAM" id="SignalP"/>
    </source>
</evidence>
<evidence type="ECO:0000313" key="3">
    <source>
        <dbReference type="EMBL" id="AIO00384.1"/>
    </source>
</evidence>
<keyword evidence="2" id="KW-0732">Signal</keyword>
<reference evidence="3 4" key="1">
    <citation type="journal article" date="2015" name="Sci. Rep.">
        <title>The genome of Leishmania panamensis: insights into genomics of the L. (Viannia) subgenus.</title>
        <authorList>
            <person name="Llanes A."/>
            <person name="Restrepo C.M."/>
            <person name="Vecchio G.D."/>
            <person name="Anguizola F.J."/>
            <person name="Lleonart R."/>
        </authorList>
    </citation>
    <scope>NUCLEOTIDE SEQUENCE [LARGE SCALE GENOMIC DNA]</scope>
    <source>
        <strain evidence="3 4">MHOM/PA/94/PSC-1</strain>
    </source>
</reference>
<keyword evidence="1" id="KW-0472">Membrane</keyword>
<feature type="signal peptide" evidence="2">
    <location>
        <begin position="1"/>
        <end position="30"/>
    </location>
</feature>
<dbReference type="VEuPathDB" id="TriTrypDB:LPMP_301580"/>
<organism evidence="3 4">
    <name type="scientific">Leishmania panamensis</name>
    <dbReference type="NCBI Taxonomy" id="5679"/>
    <lineage>
        <taxon>Eukaryota</taxon>
        <taxon>Discoba</taxon>
        <taxon>Euglenozoa</taxon>
        <taxon>Kinetoplastea</taxon>
        <taxon>Metakinetoplastina</taxon>
        <taxon>Trypanosomatida</taxon>
        <taxon>Trypanosomatidae</taxon>
        <taxon>Leishmaniinae</taxon>
        <taxon>Leishmania</taxon>
        <taxon>Leishmania guyanensis species complex</taxon>
    </lineage>
</organism>
<feature type="transmembrane region" description="Helical" evidence="1">
    <location>
        <begin position="324"/>
        <end position="343"/>
    </location>
</feature>
<gene>
    <name evidence="3" type="ORF">LPMP_301580</name>
</gene>
<dbReference type="RefSeq" id="XP_010701184.1">
    <property type="nucleotide sequence ID" value="XM_010702882.1"/>
</dbReference>
<keyword evidence="1" id="KW-1133">Transmembrane helix</keyword>
<accession>A0A088RWI2</accession>